<dbReference type="OrthoDB" id="8689594at2"/>
<dbReference type="Proteomes" id="UP000029995">
    <property type="component" value="Unassembled WGS sequence"/>
</dbReference>
<gene>
    <name evidence="1" type="ORF">P409_13990</name>
</gene>
<sequence length="299" mass="32422">MADAVRLQTVLGTYPHTAALKSGALRSGEVVLDFVEVAPVHKAFAPMVRRAEYELSELAIATALQAKAYDRPIVVLPAVVASRLQRGCLIYHRGHGPVAPKELAGARVGVRAYTQTTGLWVRAHLAEDYGLAAEDIRWVTSDPAHVEEYVDPGFVEHFEDEGSLPDRLRAGEIRAAILGNDLPEGEEFAPVIADHAAVDRAWYARHGFMPINHMVAVSAEAARRKPQAIRAAYALLKRAAAEAPAPADGMSRAAFGCERLWDAVELTLATCFDQKLLPRRMSVDEVFAGAEEILGELGA</sequence>
<dbReference type="AlphaFoldDB" id="A0A0A0D7H1"/>
<evidence type="ECO:0008006" key="3">
    <source>
        <dbReference type="Google" id="ProtNLM"/>
    </source>
</evidence>
<evidence type="ECO:0000313" key="1">
    <source>
        <dbReference type="EMBL" id="KGM33773.1"/>
    </source>
</evidence>
<protein>
    <recommendedName>
        <fullName evidence="3">4,5-dihydroxyphthalate decarboxylase</fullName>
    </recommendedName>
</protein>
<reference evidence="1 2" key="1">
    <citation type="submission" date="2014-01" db="EMBL/GenBank/DDBJ databases">
        <title>Genome sequence determination for a cystic fibrosis isolate, Inquilinus limosus.</title>
        <authorList>
            <person name="Pino M."/>
            <person name="Di Conza J."/>
            <person name="Gutkind G."/>
        </authorList>
    </citation>
    <scope>NUCLEOTIDE SEQUENCE [LARGE SCALE GENOMIC DNA]</scope>
    <source>
        <strain evidence="1 2">MP06</strain>
    </source>
</reference>
<dbReference type="EMBL" id="JANX01000150">
    <property type="protein sequence ID" value="KGM33773.1"/>
    <property type="molecule type" value="Genomic_DNA"/>
</dbReference>
<evidence type="ECO:0000313" key="2">
    <source>
        <dbReference type="Proteomes" id="UP000029995"/>
    </source>
</evidence>
<comment type="caution">
    <text evidence="1">The sequence shown here is derived from an EMBL/GenBank/DDBJ whole genome shotgun (WGS) entry which is preliminary data.</text>
</comment>
<organism evidence="1 2">
    <name type="scientific">Inquilinus limosus MP06</name>
    <dbReference type="NCBI Taxonomy" id="1398085"/>
    <lineage>
        <taxon>Bacteria</taxon>
        <taxon>Pseudomonadati</taxon>
        <taxon>Pseudomonadota</taxon>
        <taxon>Alphaproteobacteria</taxon>
        <taxon>Rhodospirillales</taxon>
        <taxon>Rhodospirillaceae</taxon>
        <taxon>Inquilinus</taxon>
    </lineage>
</organism>
<proteinExistence type="predicted"/>
<dbReference type="RefSeq" id="WP_034837511.1">
    <property type="nucleotide sequence ID" value="NZ_JANX01000150.1"/>
</dbReference>
<accession>A0A0A0D7H1</accession>
<name>A0A0A0D7H1_9PROT</name>
<dbReference type="SUPFAM" id="SSF53850">
    <property type="entry name" value="Periplasmic binding protein-like II"/>
    <property type="match status" value="1"/>
</dbReference>